<dbReference type="PANTHER" id="PTHR30250:SF10">
    <property type="entry name" value="LIPOPOLYSACCHARIDE BIOSYNTHESIS PROTEIN WZXC"/>
    <property type="match status" value="1"/>
</dbReference>
<dbReference type="EMBL" id="OBDO01000020">
    <property type="protein sequence ID" value="SNX99405.1"/>
    <property type="molecule type" value="Genomic_DNA"/>
</dbReference>
<organism evidence="9 10">
    <name type="scientific">Geodermatophilus sabuli</name>
    <dbReference type="NCBI Taxonomy" id="1564158"/>
    <lineage>
        <taxon>Bacteria</taxon>
        <taxon>Bacillati</taxon>
        <taxon>Actinomycetota</taxon>
        <taxon>Actinomycetes</taxon>
        <taxon>Geodermatophilales</taxon>
        <taxon>Geodermatophilaceae</taxon>
        <taxon>Geodermatophilus</taxon>
    </lineage>
</organism>
<dbReference type="AlphaFoldDB" id="A0A285EJY7"/>
<dbReference type="Pfam" id="PF13440">
    <property type="entry name" value="Polysacc_synt_3"/>
    <property type="match status" value="1"/>
</dbReference>
<dbReference type="InterPro" id="IPR050833">
    <property type="entry name" value="Poly_Biosynth_Transport"/>
</dbReference>
<name>A0A285EJY7_9ACTN</name>
<keyword evidence="6 8" id="KW-0472">Membrane</keyword>
<dbReference type="Proteomes" id="UP000219514">
    <property type="component" value="Unassembled WGS sequence"/>
</dbReference>
<feature type="transmembrane region" description="Helical" evidence="8">
    <location>
        <begin position="411"/>
        <end position="430"/>
    </location>
</feature>
<feature type="transmembrane region" description="Helical" evidence="8">
    <location>
        <begin position="74"/>
        <end position="99"/>
    </location>
</feature>
<keyword evidence="10" id="KW-1185">Reference proteome</keyword>
<dbReference type="RefSeq" id="WP_097209302.1">
    <property type="nucleotide sequence ID" value="NZ_JACHXB010000012.1"/>
</dbReference>
<evidence type="ECO:0000256" key="5">
    <source>
        <dbReference type="ARBA" id="ARBA00022989"/>
    </source>
</evidence>
<feature type="transmembrane region" description="Helical" evidence="8">
    <location>
        <begin position="201"/>
        <end position="221"/>
    </location>
</feature>
<sequence>MSGRTRDAAPEPTSTGDTPVAAPEADGSAGPRVDARTAGSSFFWSAVSFTASKLLVFVVTLVMARLLVPEDFGVVSVGLAIVAFLEVALDLGVGSALVYEQERGITPRVQTAFTLNLGIAAVCTLAGVLAAPAVAEVFDVDDTNLLRVLFLYFLLRGLVQVPDAVLRRDLAFRRRALVEVSRAVARGAVSVPLAVAGAGPWALVVGILASEGLGVVLTWWATRFFPTFRLDTAVARTLLGFGTAVLTLKILGAVLENADYYIVGAKLGPYDLGIYTLAYRVPEIVLANVFWIFSSVAFSIYSRARSDDASELGTVATRALQLITLFAFPAGVGVAVVSMPLTVALLGWEWEDAAGPMFFVALSMAASSIGYASGDVFPAVGRPGLLIKIVAPMVVVKVTGLLLAAPFGLTAMAATLFGMSVVFAAVRLTVANRLLSLPASRSLRAMMPGTVAAIGAGAAALPIVLSMEPEAETLALAIPAGILGAGAMLLLFCRPVLRELSALAASMRRPKSNA</sequence>
<evidence type="ECO:0000256" key="2">
    <source>
        <dbReference type="ARBA" id="ARBA00007430"/>
    </source>
</evidence>
<keyword evidence="4 8" id="KW-0812">Transmembrane</keyword>
<proteinExistence type="inferred from homology"/>
<feature type="transmembrane region" description="Helical" evidence="8">
    <location>
        <begin position="476"/>
        <end position="497"/>
    </location>
</feature>
<feature type="transmembrane region" description="Helical" evidence="8">
    <location>
        <begin position="42"/>
        <end position="68"/>
    </location>
</feature>
<feature type="transmembrane region" description="Helical" evidence="8">
    <location>
        <begin position="284"/>
        <end position="301"/>
    </location>
</feature>
<dbReference type="PANTHER" id="PTHR30250">
    <property type="entry name" value="PST FAMILY PREDICTED COLANIC ACID TRANSPORTER"/>
    <property type="match status" value="1"/>
</dbReference>
<keyword evidence="5 8" id="KW-1133">Transmembrane helix</keyword>
<evidence type="ECO:0000313" key="10">
    <source>
        <dbReference type="Proteomes" id="UP000219514"/>
    </source>
</evidence>
<feature type="transmembrane region" description="Helical" evidence="8">
    <location>
        <begin position="354"/>
        <end position="373"/>
    </location>
</feature>
<comment type="subcellular location">
    <subcellularLocation>
        <location evidence="1">Cell membrane</location>
        <topology evidence="1">Multi-pass membrane protein</topology>
    </subcellularLocation>
</comment>
<evidence type="ECO:0000313" key="9">
    <source>
        <dbReference type="EMBL" id="SNX99405.1"/>
    </source>
</evidence>
<feature type="transmembrane region" description="Helical" evidence="8">
    <location>
        <begin position="385"/>
        <end position="405"/>
    </location>
</feature>
<dbReference type="OrthoDB" id="149157at2"/>
<dbReference type="GO" id="GO:0005886">
    <property type="term" value="C:plasma membrane"/>
    <property type="evidence" value="ECO:0007669"/>
    <property type="project" value="UniProtKB-SubCell"/>
</dbReference>
<evidence type="ECO:0000256" key="6">
    <source>
        <dbReference type="ARBA" id="ARBA00023136"/>
    </source>
</evidence>
<reference evidence="9 10" key="1">
    <citation type="submission" date="2017-09" db="EMBL/GenBank/DDBJ databases">
        <authorList>
            <person name="Ehlers B."/>
            <person name="Leendertz F.H."/>
        </authorList>
    </citation>
    <scope>NUCLEOTIDE SEQUENCE [LARGE SCALE GENOMIC DNA]</scope>
    <source>
        <strain evidence="9 10">DSM 46844</strain>
    </source>
</reference>
<evidence type="ECO:0000256" key="3">
    <source>
        <dbReference type="ARBA" id="ARBA00022475"/>
    </source>
</evidence>
<feature type="region of interest" description="Disordered" evidence="7">
    <location>
        <begin position="1"/>
        <end position="33"/>
    </location>
</feature>
<protein>
    <submittedName>
        <fullName evidence="9">Polysaccharide transporter, PST family</fullName>
    </submittedName>
</protein>
<accession>A0A285EJY7</accession>
<evidence type="ECO:0000256" key="1">
    <source>
        <dbReference type="ARBA" id="ARBA00004651"/>
    </source>
</evidence>
<comment type="similarity">
    <text evidence="2">Belongs to the polysaccharide synthase family.</text>
</comment>
<feature type="transmembrane region" description="Helical" evidence="8">
    <location>
        <begin position="233"/>
        <end position="255"/>
    </location>
</feature>
<gene>
    <name evidence="9" type="ORF">SAMN06893097_1203</name>
</gene>
<dbReference type="CDD" id="cd13127">
    <property type="entry name" value="MATE_tuaB_like"/>
    <property type="match status" value="1"/>
</dbReference>
<keyword evidence="3" id="KW-1003">Cell membrane</keyword>
<evidence type="ECO:0000256" key="7">
    <source>
        <dbReference type="SAM" id="MobiDB-lite"/>
    </source>
</evidence>
<evidence type="ECO:0000256" key="8">
    <source>
        <dbReference type="SAM" id="Phobius"/>
    </source>
</evidence>
<evidence type="ECO:0000256" key="4">
    <source>
        <dbReference type="ARBA" id="ARBA00022692"/>
    </source>
</evidence>
<feature type="transmembrane region" description="Helical" evidence="8">
    <location>
        <begin position="111"/>
        <end position="133"/>
    </location>
</feature>
<feature type="transmembrane region" description="Helical" evidence="8">
    <location>
        <begin position="322"/>
        <end position="348"/>
    </location>
</feature>
<feature type="transmembrane region" description="Helical" evidence="8">
    <location>
        <begin position="442"/>
        <end position="464"/>
    </location>
</feature>